<comment type="caution">
    <text evidence="2">The sequence shown here is derived from an EMBL/GenBank/DDBJ whole genome shotgun (WGS) entry which is preliminary data.</text>
</comment>
<dbReference type="CDD" id="cd02227">
    <property type="entry name" value="cupin_TM1112-like"/>
    <property type="match status" value="1"/>
</dbReference>
<evidence type="ECO:0000313" key="3">
    <source>
        <dbReference type="Proteomes" id="UP000247515"/>
    </source>
</evidence>
<dbReference type="PANTHER" id="PTHR40943">
    <property type="entry name" value="CYTOPLASMIC PROTEIN-RELATED"/>
    <property type="match status" value="1"/>
</dbReference>
<dbReference type="InterPro" id="IPR008579">
    <property type="entry name" value="UGlyAH_Cupin_dom"/>
</dbReference>
<dbReference type="InterPro" id="IPR014710">
    <property type="entry name" value="RmlC-like_jellyroll"/>
</dbReference>
<dbReference type="EMBL" id="QJJV01000043">
    <property type="protein sequence ID" value="PXX05212.1"/>
    <property type="molecule type" value="Genomic_DNA"/>
</dbReference>
<dbReference type="Gene3D" id="2.60.120.10">
    <property type="entry name" value="Jelly Rolls"/>
    <property type="match status" value="1"/>
</dbReference>
<dbReference type="SUPFAM" id="SSF51182">
    <property type="entry name" value="RmlC-like cupins"/>
    <property type="match status" value="1"/>
</dbReference>
<proteinExistence type="predicted"/>
<keyword evidence="3" id="KW-1185">Reference proteome</keyword>
<evidence type="ECO:0000259" key="1">
    <source>
        <dbReference type="Pfam" id="PF05899"/>
    </source>
</evidence>
<dbReference type="Proteomes" id="UP000247515">
    <property type="component" value="Unassembled WGS sequence"/>
</dbReference>
<organism evidence="2 3">
    <name type="scientific">Paraburkholderia tropica</name>
    <dbReference type="NCBI Taxonomy" id="92647"/>
    <lineage>
        <taxon>Bacteria</taxon>
        <taxon>Pseudomonadati</taxon>
        <taxon>Pseudomonadota</taxon>
        <taxon>Betaproteobacteria</taxon>
        <taxon>Burkholderiales</taxon>
        <taxon>Burkholderiaceae</taxon>
        <taxon>Paraburkholderia</taxon>
    </lineage>
</organism>
<gene>
    <name evidence="2" type="ORF">C7400_1439</name>
</gene>
<sequence>MPWKPANKRTRDHLMPITILSQSAQCQDLTPAGAVGAPLTEPACMTQTLEVPLEGSGDNRSGLWEVSVGRFSRHLANAEVMHILAGECTFTPTGGEARAIKAGDTLFFPANTTGVWDIKTPLRKVYVVMADN</sequence>
<name>A0ABX5MD46_9BURK</name>
<dbReference type="InterPro" id="IPR011051">
    <property type="entry name" value="RmlC_Cupin_sf"/>
</dbReference>
<accession>A0ABX5MD46</accession>
<dbReference type="Pfam" id="PF05899">
    <property type="entry name" value="Cupin_3"/>
    <property type="match status" value="1"/>
</dbReference>
<feature type="domain" description="(S)-ureidoglycine aminohydrolase cupin" evidence="1">
    <location>
        <begin position="55"/>
        <end position="126"/>
    </location>
</feature>
<dbReference type="PANTHER" id="PTHR40943:SF1">
    <property type="entry name" value="CYTOPLASMIC PROTEIN"/>
    <property type="match status" value="1"/>
</dbReference>
<evidence type="ECO:0000313" key="2">
    <source>
        <dbReference type="EMBL" id="PXX05212.1"/>
    </source>
</evidence>
<reference evidence="2 3" key="1">
    <citation type="submission" date="2018-05" db="EMBL/GenBank/DDBJ databases">
        <title>Genomic Encyclopedia of Type Strains, Phase IV (KMG-V): Genome sequencing to study the core and pangenomes of soil and plant-associated prokaryotes.</title>
        <authorList>
            <person name="Whitman W."/>
        </authorList>
    </citation>
    <scope>NUCLEOTIDE SEQUENCE [LARGE SCALE GENOMIC DNA]</scope>
    <source>
        <strain evidence="2 3">SIr-6563</strain>
    </source>
</reference>
<protein>
    <recommendedName>
        <fullName evidence="1">(S)-ureidoglycine aminohydrolase cupin domain-containing protein</fullName>
    </recommendedName>
</protein>